<dbReference type="Gene3D" id="1.10.1510.10">
    <property type="entry name" value="Uncharacterised protein YqeY/AIM41 PF09424, N-terminal domain"/>
    <property type="match status" value="1"/>
</dbReference>
<comment type="caution">
    <text evidence="1">The sequence shown here is derived from an EMBL/GenBank/DDBJ whole genome shotgun (WGS) entry which is preliminary data.</text>
</comment>
<gene>
    <name evidence="1" type="ORF">GC105_15005</name>
</gene>
<name>A0A6A7KC19_9FIRM</name>
<dbReference type="Gene3D" id="1.10.10.410">
    <property type="match status" value="1"/>
</dbReference>
<dbReference type="EMBL" id="WHNX01000039">
    <property type="protein sequence ID" value="MPW27089.1"/>
    <property type="molecule type" value="Genomic_DNA"/>
</dbReference>
<evidence type="ECO:0000313" key="2">
    <source>
        <dbReference type="Proteomes" id="UP000440004"/>
    </source>
</evidence>
<proteinExistence type="predicted"/>
<dbReference type="Proteomes" id="UP000440004">
    <property type="component" value="Unassembled WGS sequence"/>
</dbReference>
<dbReference type="PANTHER" id="PTHR28055:SF1">
    <property type="entry name" value="ALTERED INHERITANCE OF MITOCHONDRIA PROTEIN 41, MITOCHONDRIAL"/>
    <property type="match status" value="1"/>
</dbReference>
<dbReference type="InterPro" id="IPR023168">
    <property type="entry name" value="GatB_Yqey_C_2"/>
</dbReference>
<dbReference type="Pfam" id="PF09424">
    <property type="entry name" value="YqeY"/>
    <property type="match status" value="1"/>
</dbReference>
<dbReference type="SUPFAM" id="SSF89095">
    <property type="entry name" value="GatB/YqeY motif"/>
    <property type="match status" value="1"/>
</dbReference>
<organism evidence="1 2">
    <name type="scientific">Alkalibaculum sporogenes</name>
    <dbReference type="NCBI Taxonomy" id="2655001"/>
    <lineage>
        <taxon>Bacteria</taxon>
        <taxon>Bacillati</taxon>
        <taxon>Bacillota</taxon>
        <taxon>Clostridia</taxon>
        <taxon>Eubacteriales</taxon>
        <taxon>Eubacteriaceae</taxon>
        <taxon>Alkalibaculum</taxon>
    </lineage>
</organism>
<dbReference type="AlphaFoldDB" id="A0A6A7KC19"/>
<dbReference type="RefSeq" id="WP_152806474.1">
    <property type="nucleotide sequence ID" value="NZ_WHNX01000039.1"/>
</dbReference>
<reference evidence="1 2" key="1">
    <citation type="submission" date="2019-10" db="EMBL/GenBank/DDBJ databases">
        <title>Alkalibaculum tamaniensis sp.nov., a new alkaliphilic acetogen, isolated on methoxylated aromatics from a mud volcano.</title>
        <authorList>
            <person name="Khomyakova M.A."/>
            <person name="Merkel A.Y."/>
            <person name="Bonch-Osmolovskaya E.A."/>
            <person name="Slobodkin A.I."/>
        </authorList>
    </citation>
    <scope>NUCLEOTIDE SEQUENCE [LARGE SCALE GENOMIC DNA]</scope>
    <source>
        <strain evidence="1 2">M08DMB</strain>
    </source>
</reference>
<dbReference type="InterPro" id="IPR003789">
    <property type="entry name" value="Asn/Gln_tRNA_amidoTrase-B-like"/>
</dbReference>
<dbReference type="GO" id="GO:0016884">
    <property type="term" value="F:carbon-nitrogen ligase activity, with glutamine as amido-N-donor"/>
    <property type="evidence" value="ECO:0007669"/>
    <property type="project" value="InterPro"/>
</dbReference>
<dbReference type="PANTHER" id="PTHR28055">
    <property type="entry name" value="ALTERED INHERITANCE OF MITOCHONDRIA PROTEIN 41, MITOCHONDRIAL"/>
    <property type="match status" value="1"/>
</dbReference>
<protein>
    <submittedName>
        <fullName evidence="1">GatB/YqeY domain-containing protein</fullName>
    </submittedName>
</protein>
<dbReference type="InterPro" id="IPR019004">
    <property type="entry name" value="YqeY/Aim41"/>
</dbReference>
<keyword evidence="2" id="KW-1185">Reference proteome</keyword>
<dbReference type="InterPro" id="IPR042184">
    <property type="entry name" value="YqeY/Aim41_N"/>
</dbReference>
<evidence type="ECO:0000313" key="1">
    <source>
        <dbReference type="EMBL" id="MPW27089.1"/>
    </source>
</evidence>
<sequence>MSLKEQLSSELKESMKAKDLIAKSTIILVRAAILQYEKDNKVELIDEDIIGIISKQVKQRKDALAEFKKADRQDLVDQTEREIEILVKYLPQQLSESQVESIVLEAMKQVGADSMKDMGKIMAVVMPKIKGRADGGIVNKLVKENLN</sequence>
<accession>A0A6A7KC19</accession>